<name>A0AAW1U9X1_9CUCU</name>
<keyword evidence="3" id="KW-1185">Reference proteome</keyword>
<evidence type="ECO:0000313" key="3">
    <source>
        <dbReference type="Proteomes" id="UP001431783"/>
    </source>
</evidence>
<dbReference type="Proteomes" id="UP001431783">
    <property type="component" value="Unassembled WGS sequence"/>
</dbReference>
<proteinExistence type="predicted"/>
<sequence>MKRNLYPQAQDESTSEEEELPPSPLDISVSSKTDSSSESENEENTNASVTSGDWVIVNMVSQRNLVHRYVGQVQGRSRSGYDIKFAKKINDIFFKWPAIDDISIIAEYQVIKKLPTPKVKSSSRRVISFEFPKSLKKFKIN</sequence>
<evidence type="ECO:0000256" key="1">
    <source>
        <dbReference type="SAM" id="MobiDB-lite"/>
    </source>
</evidence>
<dbReference type="AlphaFoldDB" id="A0AAW1U9X1"/>
<gene>
    <name evidence="2" type="ORF">WA026_020114</name>
</gene>
<comment type="caution">
    <text evidence="2">The sequence shown here is derived from an EMBL/GenBank/DDBJ whole genome shotgun (WGS) entry which is preliminary data.</text>
</comment>
<reference evidence="2 3" key="1">
    <citation type="submission" date="2023-03" db="EMBL/GenBank/DDBJ databases">
        <title>Genome insight into feeding habits of ladybird beetles.</title>
        <authorList>
            <person name="Li H.-S."/>
            <person name="Huang Y.-H."/>
            <person name="Pang H."/>
        </authorList>
    </citation>
    <scope>NUCLEOTIDE SEQUENCE [LARGE SCALE GENOMIC DNA]</scope>
    <source>
        <strain evidence="2">SYSU_2023b</strain>
        <tissue evidence="2">Whole body</tissue>
    </source>
</reference>
<organism evidence="2 3">
    <name type="scientific">Henosepilachna vigintioctopunctata</name>
    <dbReference type="NCBI Taxonomy" id="420089"/>
    <lineage>
        <taxon>Eukaryota</taxon>
        <taxon>Metazoa</taxon>
        <taxon>Ecdysozoa</taxon>
        <taxon>Arthropoda</taxon>
        <taxon>Hexapoda</taxon>
        <taxon>Insecta</taxon>
        <taxon>Pterygota</taxon>
        <taxon>Neoptera</taxon>
        <taxon>Endopterygota</taxon>
        <taxon>Coleoptera</taxon>
        <taxon>Polyphaga</taxon>
        <taxon>Cucujiformia</taxon>
        <taxon>Coccinelloidea</taxon>
        <taxon>Coccinellidae</taxon>
        <taxon>Epilachninae</taxon>
        <taxon>Epilachnini</taxon>
        <taxon>Henosepilachna</taxon>
    </lineage>
</organism>
<dbReference type="EMBL" id="JARQZJ010000044">
    <property type="protein sequence ID" value="KAK9877888.1"/>
    <property type="molecule type" value="Genomic_DNA"/>
</dbReference>
<evidence type="ECO:0000313" key="2">
    <source>
        <dbReference type="EMBL" id="KAK9877888.1"/>
    </source>
</evidence>
<protein>
    <submittedName>
        <fullName evidence="2">Uncharacterized protein</fullName>
    </submittedName>
</protein>
<feature type="region of interest" description="Disordered" evidence="1">
    <location>
        <begin position="1"/>
        <end position="49"/>
    </location>
</feature>
<accession>A0AAW1U9X1</accession>